<organism evidence="1 2">
    <name type="scientific">Racocetra fulgida</name>
    <dbReference type="NCBI Taxonomy" id="60492"/>
    <lineage>
        <taxon>Eukaryota</taxon>
        <taxon>Fungi</taxon>
        <taxon>Fungi incertae sedis</taxon>
        <taxon>Mucoromycota</taxon>
        <taxon>Glomeromycotina</taxon>
        <taxon>Glomeromycetes</taxon>
        <taxon>Diversisporales</taxon>
        <taxon>Gigasporaceae</taxon>
        <taxon>Racocetra</taxon>
    </lineage>
</organism>
<name>A0A9N9BHA0_9GLOM</name>
<evidence type="ECO:0000313" key="1">
    <source>
        <dbReference type="EMBL" id="CAG8563724.1"/>
    </source>
</evidence>
<accession>A0A9N9BHA0</accession>
<sequence length="75" mass="8825">MAGPFDYQKVRYILSWPHMIAKKCTYCDPTIAYLLPVYVCRFRVPNKSKVVAEFMEYYVIEIEQKSIAPKIWVSG</sequence>
<protein>
    <submittedName>
        <fullName evidence="1">117_t:CDS:1</fullName>
    </submittedName>
</protein>
<gene>
    <name evidence="1" type="ORF">RFULGI_LOCUS5169</name>
</gene>
<proteinExistence type="predicted"/>
<keyword evidence="2" id="KW-1185">Reference proteome</keyword>
<dbReference type="AlphaFoldDB" id="A0A9N9BHA0"/>
<comment type="caution">
    <text evidence="1">The sequence shown here is derived from an EMBL/GenBank/DDBJ whole genome shotgun (WGS) entry which is preliminary data.</text>
</comment>
<dbReference type="Proteomes" id="UP000789396">
    <property type="component" value="Unassembled WGS sequence"/>
</dbReference>
<evidence type="ECO:0000313" key="2">
    <source>
        <dbReference type="Proteomes" id="UP000789396"/>
    </source>
</evidence>
<reference evidence="1" key="1">
    <citation type="submission" date="2021-06" db="EMBL/GenBank/DDBJ databases">
        <authorList>
            <person name="Kallberg Y."/>
            <person name="Tangrot J."/>
            <person name="Rosling A."/>
        </authorList>
    </citation>
    <scope>NUCLEOTIDE SEQUENCE</scope>
    <source>
        <strain evidence="1">IN212</strain>
    </source>
</reference>
<dbReference type="EMBL" id="CAJVPZ010005641">
    <property type="protein sequence ID" value="CAG8563724.1"/>
    <property type="molecule type" value="Genomic_DNA"/>
</dbReference>